<protein>
    <recommendedName>
        <fullName evidence="3">Leucine-binding protein domain-containing protein</fullName>
    </recommendedName>
</protein>
<evidence type="ECO:0008006" key="3">
    <source>
        <dbReference type="Google" id="ProtNLM"/>
    </source>
</evidence>
<dbReference type="Proteomes" id="UP000035159">
    <property type="component" value="Chromosome"/>
</dbReference>
<organism evidence="1 2">
    <name type="scientific">Kosmotoga pacifica</name>
    <dbReference type="NCBI Taxonomy" id="1330330"/>
    <lineage>
        <taxon>Bacteria</taxon>
        <taxon>Thermotogati</taxon>
        <taxon>Thermotogota</taxon>
        <taxon>Thermotogae</taxon>
        <taxon>Kosmotogales</taxon>
        <taxon>Kosmotogaceae</taxon>
        <taxon>Kosmotoga</taxon>
    </lineage>
</organism>
<dbReference type="AlphaFoldDB" id="A0A0G2ZC06"/>
<dbReference type="Gene3D" id="3.40.50.2300">
    <property type="match status" value="2"/>
</dbReference>
<dbReference type="PANTHER" id="PTHR30483">
    <property type="entry name" value="LEUCINE-SPECIFIC-BINDING PROTEIN"/>
    <property type="match status" value="1"/>
</dbReference>
<dbReference type="SUPFAM" id="SSF53822">
    <property type="entry name" value="Periplasmic binding protein-like I"/>
    <property type="match status" value="1"/>
</dbReference>
<dbReference type="STRING" id="1330330.IX53_07025"/>
<evidence type="ECO:0000313" key="2">
    <source>
        <dbReference type="Proteomes" id="UP000035159"/>
    </source>
</evidence>
<evidence type="ECO:0000313" key="1">
    <source>
        <dbReference type="EMBL" id="AKI97611.1"/>
    </source>
</evidence>
<dbReference type="KEGG" id="kpf:IX53_07025"/>
<reference evidence="1 2" key="1">
    <citation type="submission" date="2015-04" db="EMBL/GenBank/DDBJ databases">
        <title>Complete Genome Sequence of Kosmotoga pacifica SLHLJ1.</title>
        <authorList>
            <person name="Jiang L.J."/>
            <person name="Shao Z.Z."/>
            <person name="Jebbar M."/>
        </authorList>
    </citation>
    <scope>NUCLEOTIDE SEQUENCE [LARGE SCALE GENOMIC DNA]</scope>
    <source>
        <strain evidence="1 2">SLHLJ1</strain>
    </source>
</reference>
<dbReference type="InterPro" id="IPR051010">
    <property type="entry name" value="BCAA_transport"/>
</dbReference>
<gene>
    <name evidence="1" type="ORF">IX53_07025</name>
</gene>
<dbReference type="InterPro" id="IPR028082">
    <property type="entry name" value="Peripla_BP_I"/>
</dbReference>
<accession>A0A0G2ZC06</accession>
<proteinExistence type="predicted"/>
<sequence length="323" mass="36218">MIAIIVVSLFASLFIYSETRTVKIALIYGDLLEVSEAADAFMADNPVNLKLLKVRLDSGNMDEVFAELKEEGVKIIIGPSYSEEASAILPFLQKYDLYAISPTVTSAAVVGKDGRIITMSIPDRIQVKKLVDSMKQDGVTELFVFADNYNRTYVDPFIEMLIESFPGTVTSVRASNPEEININYLRSALNFSGVLFVAPGLLTGYVISKLEELGYNGHLYASDYALDKKLFLFDGELIRELKAFSHVAKPLCYKKTMDFVGTYNALIFVKELFQRYGHDLHTTFNKLDGFTFQGMDGFVELRGYYVNKDTSVIALKEMMTFGE</sequence>
<name>A0A0G2ZC06_9BACT</name>
<keyword evidence="2" id="KW-1185">Reference proteome</keyword>
<dbReference type="EMBL" id="CP011232">
    <property type="protein sequence ID" value="AKI97611.1"/>
    <property type="molecule type" value="Genomic_DNA"/>
</dbReference>
<dbReference type="OrthoDB" id="46985at2"/>
<dbReference type="PANTHER" id="PTHR30483:SF6">
    <property type="entry name" value="PERIPLASMIC BINDING PROTEIN OF ABC TRANSPORTER FOR NATURAL AMINO ACIDS"/>
    <property type="match status" value="1"/>
</dbReference>
<dbReference type="PATRIC" id="fig|1330330.3.peg.1424"/>